<dbReference type="InterPro" id="IPR051692">
    <property type="entry name" value="OMP-like"/>
</dbReference>
<dbReference type="PANTHER" id="PTHR34001:SF3">
    <property type="entry name" value="BLL7405 PROTEIN"/>
    <property type="match status" value="1"/>
</dbReference>
<sequence length="819" mass="89201">MRGRLFPLAMVLVVAGGTAAAQTGVGDGADTDNKGDAAKGVRVGDFYLDLGAGVTRGHEDNLYATPSDPESSLVTTVTPWLSATSDWQRHELRLRAGAERARYTGHSDEDYTDHYLRLDERYELRGGGSVFGSLSSVSDHEDRSAVDTPGTAAEPTEYDQTQAVLGTALPVGGVEVRGGLTATDLDFEDVPLTGGGFANNDDRNRQEYELGGRVLLRRDAGWRPFVQAAVNRRDYEDRYTDFGFQRSSDGASVAVGLARPLPGGSAELLVGHMQQDYDDPRFDRIEAWDAGARVETDVTPRTGVEVSFSRSIEETTLPGVAGAVDSITRATLDHRITRRFSASVPVYWVRSDYRDSDRTDDVTGVGLRLSYRLTPRLTLTGGHIFERRESNMDAADYQDATTYVGIDASLSAPPIRALRGESRSGAYVGVHGGRAFTSAEFSGHRGPASGNGSVDGRFGDFSTVAGGFVGYGWGMDRWLLALEAQIDKANGEWRHHRDERDFGSQRNERYGGGVRLGYWVNDGAMLYGHAGLSAAEFDTHYAHGGSMVSDTGTQRGVSLGTGMELSLTRRLFGRLEWRYTDYDGYDVDYGNGTDRFSPEASAITLGLGYRFFDAAPQRTVSRSPDVFTGPYVGAQLGWGSLHTDNRGDNRGQAGVGDLSAERAGDGGVAGVFGGYGARLGSLYLGVEAEAEHSEAGWDSARRPDRRIYSVDRGPTYGLGLRVGYLLGGNALVYARAGRVRAELDTDYRFDGIGVHVRDERDVWATRAGIGVEVPTSEHAFVRLDYTRTDYEDYSIRYDTGTETFDSDEDLFRIGLGYRF</sequence>
<evidence type="ECO:0000259" key="5">
    <source>
        <dbReference type="Pfam" id="PF13505"/>
    </source>
</evidence>
<accession>A0A5B8RIC6</accession>
<dbReference type="InterPro" id="IPR011250">
    <property type="entry name" value="OMP/PagP_B-barrel"/>
</dbReference>
<keyword evidence="2" id="KW-0732">Signal</keyword>
<dbReference type="Gene3D" id="2.40.160.20">
    <property type="match status" value="2"/>
</dbReference>
<dbReference type="InterPro" id="IPR027385">
    <property type="entry name" value="Beta-barrel_OMP"/>
</dbReference>
<dbReference type="Pfam" id="PF13505">
    <property type="entry name" value="OMP_b-brl"/>
    <property type="match status" value="2"/>
</dbReference>
<name>A0A5B8RIC6_9ZZZZ</name>
<dbReference type="InterPro" id="IPR000758">
    <property type="entry name" value="Enterovir_OMP"/>
</dbReference>
<evidence type="ECO:0000313" key="6">
    <source>
        <dbReference type="EMBL" id="QEA06755.1"/>
    </source>
</evidence>
<dbReference type="PANTHER" id="PTHR34001">
    <property type="entry name" value="BLL7405 PROTEIN"/>
    <property type="match status" value="1"/>
</dbReference>
<evidence type="ECO:0000256" key="2">
    <source>
        <dbReference type="ARBA" id="ARBA00022729"/>
    </source>
</evidence>
<protein>
    <recommendedName>
        <fullName evidence="5">Outer membrane protein beta-barrel domain-containing protein</fullName>
    </recommendedName>
</protein>
<dbReference type="SUPFAM" id="SSF56925">
    <property type="entry name" value="OMPA-like"/>
    <property type="match status" value="2"/>
</dbReference>
<feature type="domain" description="Outer membrane protein beta-barrel" evidence="5">
    <location>
        <begin position="409"/>
        <end position="611"/>
    </location>
</feature>
<dbReference type="AlphaFoldDB" id="A0A5B8RIC6"/>
<evidence type="ECO:0000256" key="3">
    <source>
        <dbReference type="ARBA" id="ARBA00023136"/>
    </source>
</evidence>
<dbReference type="InterPro" id="IPR018759">
    <property type="entry name" value="BBP2_2"/>
</dbReference>
<evidence type="ECO:0000256" key="1">
    <source>
        <dbReference type="ARBA" id="ARBA00004370"/>
    </source>
</evidence>
<feature type="region of interest" description="Disordered" evidence="4">
    <location>
        <begin position="133"/>
        <end position="155"/>
    </location>
</feature>
<comment type="subcellular location">
    <subcellularLocation>
        <location evidence="1">Membrane</location>
    </subcellularLocation>
</comment>
<dbReference type="GO" id="GO:0044384">
    <property type="term" value="C:host outer membrane"/>
    <property type="evidence" value="ECO:0007669"/>
    <property type="project" value="InterPro"/>
</dbReference>
<dbReference type="PROSITE" id="PS00695">
    <property type="entry name" value="ENT_VIR_OMP_2"/>
    <property type="match status" value="1"/>
</dbReference>
<proteinExistence type="predicted"/>
<gene>
    <name evidence="6" type="ORF">KBTEX_03096</name>
</gene>
<reference evidence="6" key="1">
    <citation type="submission" date="2019-06" db="EMBL/GenBank/DDBJ databases">
        <authorList>
            <person name="Murdoch R.W."/>
            <person name="Fathepure B."/>
        </authorList>
    </citation>
    <scope>NUCLEOTIDE SEQUENCE</scope>
</reference>
<dbReference type="EMBL" id="MN079168">
    <property type="protein sequence ID" value="QEA06755.1"/>
    <property type="molecule type" value="Genomic_DNA"/>
</dbReference>
<dbReference type="Pfam" id="PF10082">
    <property type="entry name" value="BBP2_2"/>
    <property type="match status" value="1"/>
</dbReference>
<dbReference type="GO" id="GO:0016020">
    <property type="term" value="C:membrane"/>
    <property type="evidence" value="ECO:0007669"/>
    <property type="project" value="UniProtKB-SubCell"/>
</dbReference>
<organism evidence="6">
    <name type="scientific">uncultured organism</name>
    <dbReference type="NCBI Taxonomy" id="155900"/>
    <lineage>
        <taxon>unclassified sequences</taxon>
        <taxon>environmental samples</taxon>
    </lineage>
</organism>
<keyword evidence="3" id="KW-0472">Membrane</keyword>
<feature type="domain" description="Outer membrane protein beta-barrel" evidence="5">
    <location>
        <begin position="627"/>
        <end position="819"/>
    </location>
</feature>
<dbReference type="SUPFAM" id="SSF56935">
    <property type="entry name" value="Porins"/>
    <property type="match status" value="1"/>
</dbReference>
<evidence type="ECO:0000256" key="4">
    <source>
        <dbReference type="SAM" id="MobiDB-lite"/>
    </source>
</evidence>